<dbReference type="GO" id="GO:0006139">
    <property type="term" value="P:nucleobase-containing compound metabolic process"/>
    <property type="evidence" value="ECO:0007669"/>
    <property type="project" value="InterPro"/>
</dbReference>
<organism evidence="3 4">
    <name type="scientific">Effrenium voratum</name>
    <dbReference type="NCBI Taxonomy" id="2562239"/>
    <lineage>
        <taxon>Eukaryota</taxon>
        <taxon>Sar</taxon>
        <taxon>Alveolata</taxon>
        <taxon>Dinophyceae</taxon>
        <taxon>Suessiales</taxon>
        <taxon>Symbiodiniaceae</taxon>
        <taxon>Effrenium</taxon>
    </lineage>
</organism>
<proteinExistence type="predicted"/>
<dbReference type="Gene3D" id="3.30.420.10">
    <property type="entry name" value="Ribonuclease H-like superfamily/Ribonuclease H"/>
    <property type="match status" value="1"/>
</dbReference>
<dbReference type="SUPFAM" id="SSF53098">
    <property type="entry name" value="Ribonuclease H-like"/>
    <property type="match status" value="1"/>
</dbReference>
<dbReference type="PANTHER" id="PTHR46628">
    <property type="entry name" value="PIRNA BIOGENESIS PROTEIN EXD1"/>
    <property type="match status" value="1"/>
</dbReference>
<dbReference type="InterPro" id="IPR002562">
    <property type="entry name" value="3'-5'_exonuclease_dom"/>
</dbReference>
<dbReference type="Proteomes" id="UP001178507">
    <property type="component" value="Unassembled WGS sequence"/>
</dbReference>
<accession>A0AA36I7N8</accession>
<dbReference type="GO" id="GO:0008408">
    <property type="term" value="F:3'-5' exonuclease activity"/>
    <property type="evidence" value="ECO:0007669"/>
    <property type="project" value="InterPro"/>
</dbReference>
<name>A0AA36I7N8_9DINO</name>
<evidence type="ECO:0000313" key="4">
    <source>
        <dbReference type="Proteomes" id="UP001178507"/>
    </source>
</evidence>
<dbReference type="SMART" id="SM00474">
    <property type="entry name" value="35EXOc"/>
    <property type="match status" value="1"/>
</dbReference>
<protein>
    <recommendedName>
        <fullName evidence="2">3'-5' exonuclease domain-containing protein</fullName>
    </recommendedName>
</protein>
<gene>
    <name evidence="3" type="ORF">EVOR1521_LOCUS8964</name>
</gene>
<dbReference type="PANTHER" id="PTHR46628:SF1">
    <property type="entry name" value="PIRNA BIOGENESIS PROTEIN EXD1"/>
    <property type="match status" value="1"/>
</dbReference>
<sequence>MLARRAVGLFRLQRRWKTRKTRSEWPAAYRKAVQEWLQHSDVPAQPPLAGEAIRADQNEAIIRRLPVRLLTTVQQSEILANKVLGSGQPAVAVDCSGEVSGRFGRLGVLQLATEEAVFLVDVETGGPEMLGPLEPVFQSTGLVKVFHDCREAVSLLLNRYRVSVHSVFDTQVAYAAWLEREGLEIYQAGLAEVLRTFSLSAYRLHRWDRLERNAVPGAKWHQRPLQPQAVRQAVEGVVHLLALQQELNRELGDLSGTLTQRRSASYVHYAQMNCEVPEAPLVSGQKLQAMLASRKPEAAYFKLNHPALGAALDREDLKEFLDLKPGDVAACVVKSLSPCQSFAHLQREGHGNLWLDRLSNRMVHLPTEEEVDQARPPRASSMYDLNKGSRPAIREEPRSFKPQKPTVVHKLGKRGAVKVKKSGFVPPEPQHRSFPA</sequence>
<evidence type="ECO:0000313" key="3">
    <source>
        <dbReference type="EMBL" id="CAJ1381199.1"/>
    </source>
</evidence>
<evidence type="ECO:0000256" key="1">
    <source>
        <dbReference type="SAM" id="MobiDB-lite"/>
    </source>
</evidence>
<dbReference type="GO" id="GO:1990923">
    <property type="term" value="C:PET complex"/>
    <property type="evidence" value="ECO:0007669"/>
    <property type="project" value="TreeGrafter"/>
</dbReference>
<dbReference type="InterPro" id="IPR036397">
    <property type="entry name" value="RNaseH_sf"/>
</dbReference>
<reference evidence="3" key="1">
    <citation type="submission" date="2023-08" db="EMBL/GenBank/DDBJ databases">
        <authorList>
            <person name="Chen Y."/>
            <person name="Shah S."/>
            <person name="Dougan E. K."/>
            <person name="Thang M."/>
            <person name="Chan C."/>
        </authorList>
    </citation>
    <scope>NUCLEOTIDE SEQUENCE</scope>
</reference>
<comment type="caution">
    <text evidence="3">The sequence shown here is derived from an EMBL/GenBank/DDBJ whole genome shotgun (WGS) entry which is preliminary data.</text>
</comment>
<feature type="domain" description="3'-5' exonuclease" evidence="2">
    <location>
        <begin position="67"/>
        <end position="252"/>
    </location>
</feature>
<feature type="region of interest" description="Disordered" evidence="1">
    <location>
        <begin position="367"/>
        <end position="408"/>
    </location>
</feature>
<evidence type="ECO:0000259" key="2">
    <source>
        <dbReference type="SMART" id="SM00474"/>
    </source>
</evidence>
<dbReference type="Pfam" id="PF01612">
    <property type="entry name" value="DNA_pol_A_exo1"/>
    <property type="match status" value="1"/>
</dbReference>
<dbReference type="EMBL" id="CAUJNA010000788">
    <property type="protein sequence ID" value="CAJ1381199.1"/>
    <property type="molecule type" value="Genomic_DNA"/>
</dbReference>
<dbReference type="InterPro" id="IPR012337">
    <property type="entry name" value="RNaseH-like_sf"/>
</dbReference>
<dbReference type="AlphaFoldDB" id="A0AA36I7N8"/>
<keyword evidence="4" id="KW-1185">Reference proteome</keyword>
<dbReference type="GO" id="GO:0003676">
    <property type="term" value="F:nucleic acid binding"/>
    <property type="evidence" value="ECO:0007669"/>
    <property type="project" value="InterPro"/>
</dbReference>
<dbReference type="InterPro" id="IPR052144">
    <property type="entry name" value="piRNA_biogenesis_EXD1"/>
</dbReference>